<name>A0ABS6G644_9FIRM</name>
<dbReference type="RefSeq" id="WP_216418889.1">
    <property type="nucleotide sequence ID" value="NZ_JAHLQK010000006.1"/>
</dbReference>
<evidence type="ECO:0000256" key="2">
    <source>
        <dbReference type="SAM" id="SignalP"/>
    </source>
</evidence>
<sequence length="668" mass="76140">MKILNRLIALSIMCTLITLQTISAQEIIYTPNNISIMFVLDCSNSMNRNDSKDLAVEMMGMFIDTLPSHRASVGYVAYNHGITSYSEPRSLATEGQRKNLKNRIRRVRKSGFSDMGLGLKTGFELMTANLEENTQPVMILISDGETDLSPHSNRNITDSNNDINYVIDNAKELKIPIYTIEVGDEFKTSNTLLTISSETDGKHFNNLTPNGLIDIVSHVIKNNDTAIINSNLATIGTGKKQEMIIPIEDSITKEVNLILTTQSHLKEPKIFYKGENVSFSQSNHYTVAKILNPKQEEIKLEFTGRPNETIKAYLLSSYDMSLILDVPDTIQKNKAFNIDAYLRNNIDHQVVKDLSFYNKITPSLTMETDTEQVNLDITISNEKIQAGNRLENSGNYTLYTRLTHPNFNMEFRELKLDIKNSQPKGEFFKKIKLHTASKPKVYQLDKYFQDPDGDTLTYEIINNNAESLELEGSLLTINPTNKGTYQFEIKATDNEGLSYTSEAIDLIILPTLQYYYPITITVTCLLMGVLVFAIIYRRRKAPKPTFTGKINAYFMNLTDGDEVAPLTFPLYQFENKKRITLEELLQQANIDKPFLNTKEIYFEPGLDKTIVFYNKGFATSMKDSIILSRNVKYPLQYKAKIYITFEDGTEIEIHYNKYNPMQQDANSY</sequence>
<organism evidence="4 5">
    <name type="scientific">Alkaliphilus flagellatus</name>
    <dbReference type="NCBI Taxonomy" id="2841507"/>
    <lineage>
        <taxon>Bacteria</taxon>
        <taxon>Bacillati</taxon>
        <taxon>Bacillota</taxon>
        <taxon>Clostridia</taxon>
        <taxon>Peptostreptococcales</taxon>
        <taxon>Natronincolaceae</taxon>
        <taxon>Alkaliphilus</taxon>
    </lineage>
</organism>
<dbReference type="CDD" id="cd00198">
    <property type="entry name" value="vWFA"/>
    <property type="match status" value="1"/>
</dbReference>
<keyword evidence="1" id="KW-0812">Transmembrane</keyword>
<feature type="transmembrane region" description="Helical" evidence="1">
    <location>
        <begin position="514"/>
        <end position="536"/>
    </location>
</feature>
<reference evidence="4 5" key="1">
    <citation type="submission" date="2021-06" db="EMBL/GenBank/DDBJ databases">
        <authorList>
            <person name="Sun Q."/>
            <person name="Li D."/>
        </authorList>
    </citation>
    <scope>NUCLEOTIDE SEQUENCE [LARGE SCALE GENOMIC DNA]</scope>
    <source>
        <strain evidence="4 5">MSJ-5</strain>
    </source>
</reference>
<dbReference type="Pfam" id="PF00092">
    <property type="entry name" value="VWA"/>
    <property type="match status" value="1"/>
</dbReference>
<accession>A0ABS6G644</accession>
<keyword evidence="2" id="KW-0732">Signal</keyword>
<evidence type="ECO:0000313" key="5">
    <source>
        <dbReference type="Proteomes" id="UP000779508"/>
    </source>
</evidence>
<evidence type="ECO:0000256" key="1">
    <source>
        <dbReference type="SAM" id="Phobius"/>
    </source>
</evidence>
<proteinExistence type="predicted"/>
<feature type="signal peptide" evidence="2">
    <location>
        <begin position="1"/>
        <end position="24"/>
    </location>
</feature>
<feature type="domain" description="VWFA" evidence="3">
    <location>
        <begin position="35"/>
        <end position="235"/>
    </location>
</feature>
<protein>
    <submittedName>
        <fullName evidence="4">VWA domain-containing protein</fullName>
    </submittedName>
</protein>
<feature type="chain" id="PRO_5045757535" evidence="2">
    <location>
        <begin position="25"/>
        <end position="668"/>
    </location>
</feature>
<dbReference type="SMART" id="SM00327">
    <property type="entry name" value="VWA"/>
    <property type="match status" value="1"/>
</dbReference>
<comment type="caution">
    <text evidence="4">The sequence shown here is derived from an EMBL/GenBank/DDBJ whole genome shotgun (WGS) entry which is preliminary data.</text>
</comment>
<dbReference type="InterPro" id="IPR002035">
    <property type="entry name" value="VWF_A"/>
</dbReference>
<dbReference type="EMBL" id="JAHLQK010000006">
    <property type="protein sequence ID" value="MBU5677838.1"/>
    <property type="molecule type" value="Genomic_DNA"/>
</dbReference>
<dbReference type="PROSITE" id="PS50234">
    <property type="entry name" value="VWFA"/>
    <property type="match status" value="1"/>
</dbReference>
<evidence type="ECO:0000259" key="3">
    <source>
        <dbReference type="PROSITE" id="PS50234"/>
    </source>
</evidence>
<gene>
    <name evidence="4" type="ORF">KQI88_15580</name>
</gene>
<keyword evidence="5" id="KW-1185">Reference proteome</keyword>
<dbReference type="Proteomes" id="UP000779508">
    <property type="component" value="Unassembled WGS sequence"/>
</dbReference>
<keyword evidence="1" id="KW-0472">Membrane</keyword>
<keyword evidence="1" id="KW-1133">Transmembrane helix</keyword>
<evidence type="ECO:0000313" key="4">
    <source>
        <dbReference type="EMBL" id="MBU5677838.1"/>
    </source>
</evidence>